<dbReference type="InterPro" id="IPR036196">
    <property type="entry name" value="Ptyr_pPase_sf"/>
</dbReference>
<keyword evidence="3" id="KW-0904">Protein phosphatase</keyword>
<dbReference type="InterPro" id="IPR050438">
    <property type="entry name" value="LMW_PTPase"/>
</dbReference>
<feature type="active site" description="Nucleophile" evidence="4">
    <location>
        <position position="8"/>
    </location>
</feature>
<evidence type="ECO:0000313" key="6">
    <source>
        <dbReference type="EMBL" id="MBN8252925.1"/>
    </source>
</evidence>
<proteinExistence type="inferred from homology"/>
<dbReference type="PANTHER" id="PTHR11717:SF31">
    <property type="entry name" value="LOW MOLECULAR WEIGHT PROTEIN-TYROSINE-PHOSPHATASE ETP-RELATED"/>
    <property type="match status" value="1"/>
</dbReference>
<dbReference type="PRINTS" id="PR00719">
    <property type="entry name" value="LMWPTPASE"/>
</dbReference>
<dbReference type="PANTHER" id="PTHR11717">
    <property type="entry name" value="LOW MOLECULAR WEIGHT PROTEIN TYROSINE PHOSPHATASE"/>
    <property type="match status" value="1"/>
</dbReference>
<dbReference type="GO" id="GO:0004725">
    <property type="term" value="F:protein tyrosine phosphatase activity"/>
    <property type="evidence" value="ECO:0007669"/>
    <property type="project" value="InterPro"/>
</dbReference>
<feature type="active site" description="Proton donor" evidence="4">
    <location>
        <position position="115"/>
    </location>
</feature>
<dbReference type="SMART" id="SM00226">
    <property type="entry name" value="LMWPc"/>
    <property type="match status" value="1"/>
</dbReference>
<keyword evidence="2" id="KW-0378">Hydrolase</keyword>
<dbReference type="RefSeq" id="WP_119543798.1">
    <property type="nucleotide sequence ID" value="NZ_CM125968.1"/>
</dbReference>
<name>A0A8I1MIF1_9BACI</name>
<dbReference type="SUPFAM" id="SSF52788">
    <property type="entry name" value="Phosphotyrosine protein phosphatases I"/>
    <property type="match status" value="1"/>
</dbReference>
<evidence type="ECO:0000256" key="4">
    <source>
        <dbReference type="PIRSR" id="PIRSR617867-1"/>
    </source>
</evidence>
<evidence type="ECO:0000313" key="7">
    <source>
        <dbReference type="Proteomes" id="UP000664578"/>
    </source>
</evidence>
<evidence type="ECO:0000256" key="3">
    <source>
        <dbReference type="ARBA" id="ARBA00022912"/>
    </source>
</evidence>
<evidence type="ECO:0000256" key="1">
    <source>
        <dbReference type="ARBA" id="ARBA00011063"/>
    </source>
</evidence>
<dbReference type="Proteomes" id="UP000664578">
    <property type="component" value="Unassembled WGS sequence"/>
</dbReference>
<dbReference type="CDD" id="cd16344">
    <property type="entry name" value="LMWPAP"/>
    <property type="match status" value="1"/>
</dbReference>
<comment type="caution">
    <text evidence="6">The sequence shown here is derived from an EMBL/GenBank/DDBJ whole genome shotgun (WGS) entry which is preliminary data.</text>
</comment>
<dbReference type="Gene3D" id="3.40.50.2300">
    <property type="match status" value="1"/>
</dbReference>
<evidence type="ECO:0000256" key="2">
    <source>
        <dbReference type="ARBA" id="ARBA00022801"/>
    </source>
</evidence>
<feature type="active site" evidence="4">
    <location>
        <position position="14"/>
    </location>
</feature>
<dbReference type="InterPro" id="IPR017867">
    <property type="entry name" value="Tyr_phospatase_low_mol_wt"/>
</dbReference>
<sequence>MKKVLFVCTGNTCRSPMAAAWLSSQKKHGIEVKSAGLFAMDGQPISAHAAAVLAQQGIDSSHTSSSITREMLDWATHIFTMTSSHKQMLANQAPDTIDKLFTLKEFVGENGDVVDPYGGDLSVYQMTFEEMQQLINRAVKKLEN</sequence>
<dbReference type="EMBL" id="JAEMWV010000008">
    <property type="protein sequence ID" value="MBN8252925.1"/>
    <property type="molecule type" value="Genomic_DNA"/>
</dbReference>
<dbReference type="Pfam" id="PF01451">
    <property type="entry name" value="LMWPc"/>
    <property type="match status" value="1"/>
</dbReference>
<comment type="similarity">
    <text evidence="1">Belongs to the low molecular weight phosphotyrosine protein phosphatase family.</text>
</comment>
<protein>
    <submittedName>
        <fullName evidence="6">Low molecular weight protein arginine phosphatase</fullName>
    </submittedName>
</protein>
<organism evidence="6 7">
    <name type="scientific">Priestia flexa</name>
    <dbReference type="NCBI Taxonomy" id="86664"/>
    <lineage>
        <taxon>Bacteria</taxon>
        <taxon>Bacillati</taxon>
        <taxon>Bacillota</taxon>
        <taxon>Bacilli</taxon>
        <taxon>Bacillales</taxon>
        <taxon>Bacillaceae</taxon>
        <taxon>Priestia</taxon>
    </lineage>
</organism>
<dbReference type="InterPro" id="IPR023485">
    <property type="entry name" value="Ptyr_pPase"/>
</dbReference>
<dbReference type="AlphaFoldDB" id="A0A8I1MIF1"/>
<dbReference type="GeneID" id="93684368"/>
<accession>A0A8I1MIF1</accession>
<evidence type="ECO:0000259" key="5">
    <source>
        <dbReference type="SMART" id="SM00226"/>
    </source>
</evidence>
<reference evidence="6" key="1">
    <citation type="submission" date="2020-12" db="EMBL/GenBank/DDBJ databases">
        <title>PHA producing bacteria isolated from mangrove.</title>
        <authorList>
            <person name="Zheng W."/>
            <person name="Yu S."/>
            <person name="Huang Y."/>
        </authorList>
    </citation>
    <scope>NUCLEOTIDE SEQUENCE</scope>
    <source>
        <strain evidence="6">GN22-4</strain>
    </source>
</reference>
<gene>
    <name evidence="6" type="ORF">JF537_15225</name>
</gene>
<feature type="domain" description="Phosphotyrosine protein phosphatase I" evidence="5">
    <location>
        <begin position="2"/>
        <end position="141"/>
    </location>
</feature>